<evidence type="ECO:0000256" key="2">
    <source>
        <dbReference type="ARBA" id="ARBA00023015"/>
    </source>
</evidence>
<keyword evidence="5 6" id="KW-0804">Transcription</keyword>
<dbReference type="Pfam" id="PF04542">
    <property type="entry name" value="Sigma70_r2"/>
    <property type="match status" value="1"/>
</dbReference>
<dbReference type="SUPFAM" id="SSF88946">
    <property type="entry name" value="Sigma2 domain of RNA polymerase sigma factors"/>
    <property type="match status" value="1"/>
</dbReference>
<feature type="domain" description="RNA polymerase sigma factor 70 region 4 type 2" evidence="8">
    <location>
        <begin position="139"/>
        <end position="190"/>
    </location>
</feature>
<gene>
    <name evidence="9" type="ORF">J2S48_004489</name>
</gene>
<accession>A0ABU2CUI0</accession>
<dbReference type="NCBIfam" id="TIGR02937">
    <property type="entry name" value="sigma70-ECF"/>
    <property type="match status" value="1"/>
</dbReference>
<dbReference type="Proteomes" id="UP001183585">
    <property type="component" value="Unassembled WGS sequence"/>
</dbReference>
<keyword evidence="2 6" id="KW-0805">Transcription regulation</keyword>
<reference evidence="9 10" key="1">
    <citation type="submission" date="2023-07" db="EMBL/GenBank/DDBJ databases">
        <title>Sequencing the genomes of 1000 actinobacteria strains.</title>
        <authorList>
            <person name="Klenk H.-P."/>
        </authorList>
    </citation>
    <scope>NUCLEOTIDE SEQUENCE [LARGE SCALE GENOMIC DNA]</scope>
    <source>
        <strain evidence="9 10">DSM 45554</strain>
    </source>
</reference>
<evidence type="ECO:0000256" key="3">
    <source>
        <dbReference type="ARBA" id="ARBA00023082"/>
    </source>
</evidence>
<dbReference type="Pfam" id="PF08281">
    <property type="entry name" value="Sigma70_r4_2"/>
    <property type="match status" value="1"/>
</dbReference>
<organism evidence="9 10">
    <name type="scientific">Promicromonospora iranensis</name>
    <dbReference type="NCBI Taxonomy" id="1105144"/>
    <lineage>
        <taxon>Bacteria</taxon>
        <taxon>Bacillati</taxon>
        <taxon>Actinomycetota</taxon>
        <taxon>Actinomycetes</taxon>
        <taxon>Micrococcales</taxon>
        <taxon>Promicromonosporaceae</taxon>
        <taxon>Promicromonospora</taxon>
    </lineage>
</organism>
<dbReference type="EMBL" id="JAVDYE010000001">
    <property type="protein sequence ID" value="MDR7384974.1"/>
    <property type="molecule type" value="Genomic_DNA"/>
</dbReference>
<feature type="domain" description="RNA polymerase sigma-70 region 2" evidence="7">
    <location>
        <begin position="43"/>
        <end position="108"/>
    </location>
</feature>
<evidence type="ECO:0000259" key="7">
    <source>
        <dbReference type="Pfam" id="PF04542"/>
    </source>
</evidence>
<sequence>MGADDLHASLDQADLDQADLDQADDHIVAGRAADGDVAAFAVLVRRYTPMMRAYTRRILNSSTDVDDIVQEAFVTAWQRLPELADPGKVKSWLMRVASRKAVDRIRASRPQVSVDHIEHPAPEHASPPRVTETRARVDALSDALQRLADPERECWVLRELGGYSYHEIAEEMDVSVSTVRGLLARARKHIIVRMEEWR</sequence>
<dbReference type="InterPro" id="IPR013325">
    <property type="entry name" value="RNA_pol_sigma_r2"/>
</dbReference>
<evidence type="ECO:0000313" key="10">
    <source>
        <dbReference type="Proteomes" id="UP001183585"/>
    </source>
</evidence>
<evidence type="ECO:0000256" key="1">
    <source>
        <dbReference type="ARBA" id="ARBA00010641"/>
    </source>
</evidence>
<dbReference type="InterPro" id="IPR036388">
    <property type="entry name" value="WH-like_DNA-bd_sf"/>
</dbReference>
<dbReference type="Gene3D" id="1.10.1740.10">
    <property type="match status" value="1"/>
</dbReference>
<dbReference type="PROSITE" id="PS01063">
    <property type="entry name" value="SIGMA70_ECF"/>
    <property type="match status" value="1"/>
</dbReference>
<dbReference type="InterPro" id="IPR014284">
    <property type="entry name" value="RNA_pol_sigma-70_dom"/>
</dbReference>
<protein>
    <recommendedName>
        <fullName evidence="6">RNA polymerase sigma factor</fullName>
    </recommendedName>
</protein>
<dbReference type="InterPro" id="IPR013249">
    <property type="entry name" value="RNA_pol_sigma70_r4_t2"/>
</dbReference>
<comment type="similarity">
    <text evidence="1 6">Belongs to the sigma-70 factor family. ECF subfamily.</text>
</comment>
<dbReference type="PANTHER" id="PTHR43133">
    <property type="entry name" value="RNA POLYMERASE ECF-TYPE SIGMA FACTO"/>
    <property type="match status" value="1"/>
</dbReference>
<evidence type="ECO:0000256" key="5">
    <source>
        <dbReference type="ARBA" id="ARBA00023163"/>
    </source>
</evidence>
<dbReference type="RefSeq" id="WP_274993822.1">
    <property type="nucleotide sequence ID" value="NZ_JAJQQP010000005.1"/>
</dbReference>
<dbReference type="PANTHER" id="PTHR43133:SF8">
    <property type="entry name" value="RNA POLYMERASE SIGMA FACTOR HI_1459-RELATED"/>
    <property type="match status" value="1"/>
</dbReference>
<proteinExistence type="inferred from homology"/>
<keyword evidence="10" id="KW-1185">Reference proteome</keyword>
<dbReference type="SUPFAM" id="SSF88659">
    <property type="entry name" value="Sigma3 and sigma4 domains of RNA polymerase sigma factors"/>
    <property type="match status" value="1"/>
</dbReference>
<dbReference type="CDD" id="cd06171">
    <property type="entry name" value="Sigma70_r4"/>
    <property type="match status" value="1"/>
</dbReference>
<dbReference type="InterPro" id="IPR000838">
    <property type="entry name" value="RNA_pol_sigma70_ECF_CS"/>
</dbReference>
<dbReference type="InterPro" id="IPR039425">
    <property type="entry name" value="RNA_pol_sigma-70-like"/>
</dbReference>
<dbReference type="InterPro" id="IPR007627">
    <property type="entry name" value="RNA_pol_sigma70_r2"/>
</dbReference>
<keyword evidence="3 6" id="KW-0731">Sigma factor</keyword>
<evidence type="ECO:0000259" key="8">
    <source>
        <dbReference type="Pfam" id="PF08281"/>
    </source>
</evidence>
<evidence type="ECO:0000313" key="9">
    <source>
        <dbReference type="EMBL" id="MDR7384974.1"/>
    </source>
</evidence>
<dbReference type="InterPro" id="IPR013324">
    <property type="entry name" value="RNA_pol_sigma_r3/r4-like"/>
</dbReference>
<comment type="caution">
    <text evidence="9">The sequence shown here is derived from an EMBL/GenBank/DDBJ whole genome shotgun (WGS) entry which is preliminary data.</text>
</comment>
<evidence type="ECO:0000256" key="6">
    <source>
        <dbReference type="RuleBase" id="RU000716"/>
    </source>
</evidence>
<keyword evidence="4 6" id="KW-0238">DNA-binding</keyword>
<dbReference type="Gene3D" id="1.10.10.10">
    <property type="entry name" value="Winged helix-like DNA-binding domain superfamily/Winged helix DNA-binding domain"/>
    <property type="match status" value="1"/>
</dbReference>
<evidence type="ECO:0000256" key="4">
    <source>
        <dbReference type="ARBA" id="ARBA00023125"/>
    </source>
</evidence>
<name>A0ABU2CUI0_9MICO</name>